<dbReference type="AlphaFoldDB" id="A0A2G6E0S7"/>
<name>A0A2G6E0S7_9BACT</name>
<evidence type="ECO:0000313" key="2">
    <source>
        <dbReference type="EMBL" id="PID55686.1"/>
    </source>
</evidence>
<dbReference type="Proteomes" id="UP000229740">
    <property type="component" value="Unassembled WGS sequence"/>
</dbReference>
<evidence type="ECO:0000313" key="3">
    <source>
        <dbReference type="Proteomes" id="UP000229740"/>
    </source>
</evidence>
<sequence>EISKVIHHGGVSSTINLFDNNQRQKHLMGWKSRFLFIKKHYPLWRRIGVLTAVLGAFGVNGMLYTLAALKRRDWQYFQINMSAHLVITREGLQMLTAFQPAPQPRLYQS</sequence>
<comment type="caution">
    <text evidence="2">The sequence shown here is derived from an EMBL/GenBank/DDBJ whole genome shotgun (WGS) entry which is preliminary data.</text>
</comment>
<feature type="non-terminal residue" evidence="2">
    <location>
        <position position="1"/>
    </location>
</feature>
<keyword evidence="1" id="KW-1133">Transmembrane helix</keyword>
<proteinExistence type="predicted"/>
<keyword evidence="1" id="KW-0472">Membrane</keyword>
<dbReference type="EMBL" id="PDPS01000049">
    <property type="protein sequence ID" value="PID55686.1"/>
    <property type="molecule type" value="Genomic_DNA"/>
</dbReference>
<protein>
    <submittedName>
        <fullName evidence="2">Uncharacterized protein</fullName>
    </submittedName>
</protein>
<organism evidence="2 3">
    <name type="scientific">candidate division KSB3 bacterium</name>
    <dbReference type="NCBI Taxonomy" id="2044937"/>
    <lineage>
        <taxon>Bacteria</taxon>
        <taxon>candidate division KSB3</taxon>
    </lineage>
</organism>
<reference evidence="2 3" key="1">
    <citation type="submission" date="2017-10" db="EMBL/GenBank/DDBJ databases">
        <title>Novel microbial diversity and functional potential in the marine mammal oral microbiome.</title>
        <authorList>
            <person name="Dudek N.K."/>
            <person name="Sun C.L."/>
            <person name="Burstein D."/>
            <person name="Kantor R.S."/>
            <person name="Aliaga Goltsman D.S."/>
            <person name="Bik E.M."/>
            <person name="Thomas B.C."/>
            <person name="Banfield J.F."/>
            <person name="Relman D.A."/>
        </authorList>
    </citation>
    <scope>NUCLEOTIDE SEQUENCE [LARGE SCALE GENOMIC DNA]</scope>
    <source>
        <strain evidence="2">DOLZORAL124_49_17</strain>
    </source>
</reference>
<accession>A0A2G6E0S7</accession>
<evidence type="ECO:0000256" key="1">
    <source>
        <dbReference type="SAM" id="Phobius"/>
    </source>
</evidence>
<feature type="transmembrane region" description="Helical" evidence="1">
    <location>
        <begin position="47"/>
        <end position="69"/>
    </location>
</feature>
<gene>
    <name evidence="2" type="ORF">CSB45_14735</name>
</gene>
<keyword evidence="1" id="KW-0812">Transmembrane</keyword>